<name>A0AAD5G0W5_9ASCO</name>
<feature type="compositionally biased region" description="Polar residues" evidence="1">
    <location>
        <begin position="314"/>
        <end position="332"/>
    </location>
</feature>
<protein>
    <submittedName>
        <fullName evidence="2">AIM21</fullName>
    </submittedName>
</protein>
<evidence type="ECO:0000256" key="1">
    <source>
        <dbReference type="SAM" id="MobiDB-lite"/>
    </source>
</evidence>
<feature type="compositionally biased region" description="Polar residues" evidence="1">
    <location>
        <begin position="107"/>
        <end position="121"/>
    </location>
</feature>
<organism evidence="2 3">
    <name type="scientific">Candida theae</name>
    <dbReference type="NCBI Taxonomy" id="1198502"/>
    <lineage>
        <taxon>Eukaryota</taxon>
        <taxon>Fungi</taxon>
        <taxon>Dikarya</taxon>
        <taxon>Ascomycota</taxon>
        <taxon>Saccharomycotina</taxon>
        <taxon>Pichiomycetes</taxon>
        <taxon>Debaryomycetaceae</taxon>
        <taxon>Candida/Lodderomyces clade</taxon>
        <taxon>Candida</taxon>
    </lineage>
</organism>
<feature type="compositionally biased region" description="Basic and acidic residues" evidence="1">
    <location>
        <begin position="54"/>
        <end position="75"/>
    </location>
</feature>
<evidence type="ECO:0000313" key="2">
    <source>
        <dbReference type="EMBL" id="KAI5967472.1"/>
    </source>
</evidence>
<keyword evidence="3" id="KW-1185">Reference proteome</keyword>
<feature type="compositionally biased region" description="Acidic residues" evidence="1">
    <location>
        <begin position="156"/>
        <end position="165"/>
    </location>
</feature>
<feature type="compositionally biased region" description="Basic and acidic residues" evidence="1">
    <location>
        <begin position="88"/>
        <end position="106"/>
    </location>
</feature>
<feature type="compositionally biased region" description="Basic residues" evidence="1">
    <location>
        <begin position="481"/>
        <end position="491"/>
    </location>
</feature>
<proteinExistence type="predicted"/>
<evidence type="ECO:0000313" key="3">
    <source>
        <dbReference type="Proteomes" id="UP001204833"/>
    </source>
</evidence>
<feature type="compositionally biased region" description="Basic and acidic residues" evidence="1">
    <location>
        <begin position="240"/>
        <end position="252"/>
    </location>
</feature>
<feature type="compositionally biased region" description="Basic and acidic residues" evidence="1">
    <location>
        <begin position="1"/>
        <end position="10"/>
    </location>
</feature>
<feature type="compositionally biased region" description="Polar residues" evidence="1">
    <location>
        <begin position="41"/>
        <end position="53"/>
    </location>
</feature>
<feature type="compositionally biased region" description="Basic and acidic residues" evidence="1">
    <location>
        <begin position="469"/>
        <end position="480"/>
    </location>
</feature>
<reference evidence="2 3" key="1">
    <citation type="journal article" date="2022" name="DNA Res.">
        <title>Genome analysis of five recently described species of the CUG-Ser clade uncovers Candida theae as a new hybrid lineage with pathogenic potential in the Candida parapsilosis species complex.</title>
        <authorList>
            <person name="Mixao V."/>
            <person name="Del Olmo V."/>
            <person name="Hegedusova E."/>
            <person name="Saus E."/>
            <person name="Pryszcz L."/>
            <person name="Cillingova A."/>
            <person name="Nosek J."/>
            <person name="Gabaldon T."/>
        </authorList>
    </citation>
    <scope>NUCLEOTIDE SEQUENCE [LARGE SCALE GENOMIC DNA]</scope>
    <source>
        <strain evidence="2 3">CBS 12239</strain>
    </source>
</reference>
<feature type="region of interest" description="Disordered" evidence="1">
    <location>
        <begin position="552"/>
        <end position="606"/>
    </location>
</feature>
<feature type="compositionally biased region" description="Polar residues" evidence="1">
    <location>
        <begin position="199"/>
        <end position="210"/>
    </location>
</feature>
<feature type="compositionally biased region" description="Basic and acidic residues" evidence="1">
    <location>
        <begin position="353"/>
        <end position="366"/>
    </location>
</feature>
<feature type="compositionally biased region" description="Basic and acidic residues" evidence="1">
    <location>
        <begin position="222"/>
        <end position="231"/>
    </location>
</feature>
<dbReference type="GeneID" id="76148425"/>
<dbReference type="Proteomes" id="UP001204833">
    <property type="component" value="Unassembled WGS sequence"/>
</dbReference>
<feature type="compositionally biased region" description="Polar residues" evidence="1">
    <location>
        <begin position="253"/>
        <end position="275"/>
    </location>
</feature>
<feature type="region of interest" description="Disordered" evidence="1">
    <location>
        <begin position="1"/>
        <end position="492"/>
    </location>
</feature>
<dbReference type="EMBL" id="JAIHNG010000028">
    <property type="protein sequence ID" value="KAI5967472.1"/>
    <property type="molecule type" value="Genomic_DNA"/>
</dbReference>
<accession>A0AAD5G0W5</accession>
<feature type="compositionally biased region" description="Polar residues" evidence="1">
    <location>
        <begin position="339"/>
        <end position="348"/>
    </location>
</feature>
<feature type="compositionally biased region" description="Polar residues" evidence="1">
    <location>
        <begin position="566"/>
        <end position="582"/>
    </location>
</feature>
<gene>
    <name evidence="2" type="ORF">KGF57_000365</name>
</gene>
<sequence length="606" mass="65399">MSENKSRDELDTSVGAHRTSNVSPQGIPVVPPRPKSKNRTKSTTSLASNSSNKISEREIEPATRDEIEDNCKNEEPELELLDAYGVQPEDHKEEEAEADPVKRSSDISHQSVPSGGSSNDNQVEDIPMNYQTNDQEAIDGDKTPGNSNTRASFKEDIDETNESENEASSFNDDMETVLQESHESNDDVSNNSDDAGSILQETPLVQTQEVSAGLSESLETNEVDKGVDSSEIKQSIEVNDTPKEGGADERATNFDNETPITTVKSLEQTKEASNQDNEKLAIAVGATPVIPARPVRKPKTVRPSLSSEEARKSSPPSGDDTTQKVESNNSAETLPPTETAAQEATESLLSDVVEPKAEKSPNEDLVPKIPARPRPNRKQSESKVTPKAPPPKPKKLSSKIEAFQQQLFNSSSSSNHGPAPKHASGCESNDEVDSAPKQSSVHRRVFESNGIPLPGMFNPALRPVVTESSAKEESPKESKATKRVRGPKGKRLPQAVANANVVSEKSRTLEKGNLWSFTFEKVHGGDGSPEIGTEVLMRDKVFENNDKLAEVSASTGSPAQIIEGSAENNSSVSLISENNGAHTAQDIYPDSDQQTNFSEAGESNEA</sequence>
<dbReference type="AlphaFoldDB" id="A0AAD5G0W5"/>
<comment type="caution">
    <text evidence="2">The sequence shown here is derived from an EMBL/GenBank/DDBJ whole genome shotgun (WGS) entry which is preliminary data.</text>
</comment>
<dbReference type="RefSeq" id="XP_051611131.1">
    <property type="nucleotide sequence ID" value="XM_051753089.1"/>
</dbReference>